<keyword evidence="3" id="KW-1185">Reference proteome</keyword>
<sequence length="139" mass="15727">MGRDGDENLEDYWESDGDELGKGRDEELAVNMLLQKYWSQNPRHKTGHGAHAQWLATQHARWTSEMLALVEAYLRWQHEPLSASDHGNTSLHKMSTVTFRVVGWHGIETKTFLATLNNENMLGHIVSPAPLQGVSIHLS</sequence>
<organism evidence="2 3">
    <name type="scientific">Dacryopinax primogenitus (strain DJM 731)</name>
    <name type="common">Brown rot fungus</name>
    <dbReference type="NCBI Taxonomy" id="1858805"/>
    <lineage>
        <taxon>Eukaryota</taxon>
        <taxon>Fungi</taxon>
        <taxon>Dikarya</taxon>
        <taxon>Basidiomycota</taxon>
        <taxon>Agaricomycotina</taxon>
        <taxon>Dacrymycetes</taxon>
        <taxon>Dacrymycetales</taxon>
        <taxon>Dacrymycetaceae</taxon>
        <taxon>Dacryopinax</taxon>
    </lineage>
</organism>
<dbReference type="AlphaFoldDB" id="M5G9K8"/>
<accession>M5G9K8</accession>
<feature type="region of interest" description="Disordered" evidence="1">
    <location>
        <begin position="1"/>
        <end position="20"/>
    </location>
</feature>
<dbReference type="Proteomes" id="UP000030653">
    <property type="component" value="Unassembled WGS sequence"/>
</dbReference>
<reference evidence="2 3" key="1">
    <citation type="journal article" date="2012" name="Science">
        <title>The Paleozoic origin of enzymatic lignin decomposition reconstructed from 31 fungal genomes.</title>
        <authorList>
            <person name="Floudas D."/>
            <person name="Binder M."/>
            <person name="Riley R."/>
            <person name="Barry K."/>
            <person name="Blanchette R.A."/>
            <person name="Henrissat B."/>
            <person name="Martinez A.T."/>
            <person name="Otillar R."/>
            <person name="Spatafora J.W."/>
            <person name="Yadav J.S."/>
            <person name="Aerts A."/>
            <person name="Benoit I."/>
            <person name="Boyd A."/>
            <person name="Carlson A."/>
            <person name="Copeland A."/>
            <person name="Coutinho P.M."/>
            <person name="de Vries R.P."/>
            <person name="Ferreira P."/>
            <person name="Findley K."/>
            <person name="Foster B."/>
            <person name="Gaskell J."/>
            <person name="Glotzer D."/>
            <person name="Gorecki P."/>
            <person name="Heitman J."/>
            <person name="Hesse C."/>
            <person name="Hori C."/>
            <person name="Igarashi K."/>
            <person name="Jurgens J.A."/>
            <person name="Kallen N."/>
            <person name="Kersten P."/>
            <person name="Kohler A."/>
            <person name="Kuees U."/>
            <person name="Kumar T.K.A."/>
            <person name="Kuo A."/>
            <person name="LaButti K."/>
            <person name="Larrondo L.F."/>
            <person name="Lindquist E."/>
            <person name="Ling A."/>
            <person name="Lombard V."/>
            <person name="Lucas S."/>
            <person name="Lundell T."/>
            <person name="Martin R."/>
            <person name="McLaughlin D.J."/>
            <person name="Morgenstern I."/>
            <person name="Morin E."/>
            <person name="Murat C."/>
            <person name="Nagy L.G."/>
            <person name="Nolan M."/>
            <person name="Ohm R.A."/>
            <person name="Patyshakuliyeva A."/>
            <person name="Rokas A."/>
            <person name="Ruiz-Duenas F.J."/>
            <person name="Sabat G."/>
            <person name="Salamov A."/>
            <person name="Samejima M."/>
            <person name="Schmutz J."/>
            <person name="Slot J.C."/>
            <person name="St John F."/>
            <person name="Stenlid J."/>
            <person name="Sun H."/>
            <person name="Sun S."/>
            <person name="Syed K."/>
            <person name="Tsang A."/>
            <person name="Wiebenga A."/>
            <person name="Young D."/>
            <person name="Pisabarro A."/>
            <person name="Eastwood D.C."/>
            <person name="Martin F."/>
            <person name="Cullen D."/>
            <person name="Grigoriev I.V."/>
            <person name="Hibbett D.S."/>
        </authorList>
    </citation>
    <scope>NUCLEOTIDE SEQUENCE [LARGE SCALE GENOMIC DNA]</scope>
    <source>
        <strain evidence="2 3">DJM-731 SS1</strain>
    </source>
</reference>
<feature type="compositionally biased region" description="Acidic residues" evidence="1">
    <location>
        <begin position="7"/>
        <end position="18"/>
    </location>
</feature>
<evidence type="ECO:0000256" key="1">
    <source>
        <dbReference type="SAM" id="MobiDB-lite"/>
    </source>
</evidence>
<dbReference type="RefSeq" id="XP_040631849.1">
    <property type="nucleotide sequence ID" value="XM_040771967.1"/>
</dbReference>
<name>M5G9K8_DACPD</name>
<dbReference type="GeneID" id="63687029"/>
<dbReference type="EMBL" id="JH795857">
    <property type="protein sequence ID" value="EJU04955.1"/>
    <property type="molecule type" value="Genomic_DNA"/>
</dbReference>
<evidence type="ECO:0000313" key="2">
    <source>
        <dbReference type="EMBL" id="EJU04955.1"/>
    </source>
</evidence>
<dbReference type="HOGENOM" id="CLU_1845015_0_0_1"/>
<protein>
    <submittedName>
        <fullName evidence="2">Uncharacterized protein</fullName>
    </submittedName>
</protein>
<gene>
    <name evidence="2" type="ORF">DACRYDRAFT_20529</name>
</gene>
<evidence type="ECO:0000313" key="3">
    <source>
        <dbReference type="Proteomes" id="UP000030653"/>
    </source>
</evidence>
<proteinExistence type="predicted"/>